<dbReference type="EMBL" id="JBHSWI010000001">
    <property type="protein sequence ID" value="MFC6644680.1"/>
    <property type="molecule type" value="Genomic_DNA"/>
</dbReference>
<name>A0ABW1Z534_9BACT</name>
<sequence>MPRQETFFEQQTGDRKVEVLKTYDQSYAREAFESMDEISMQKLWDTLRPEAIYDAEGLPKLNDPNDVNGEAQAFLWDELVEQALEDPRAYPRATSFFIVNESRGNINSSLYVSPDWPSAEAFAKARLADEALSE</sequence>
<dbReference type="Proteomes" id="UP001596391">
    <property type="component" value="Unassembled WGS sequence"/>
</dbReference>
<accession>A0ABW1Z534</accession>
<comment type="caution">
    <text evidence="1">The sequence shown here is derived from an EMBL/GenBank/DDBJ whole genome shotgun (WGS) entry which is preliminary data.</text>
</comment>
<dbReference type="RefSeq" id="WP_263372762.1">
    <property type="nucleotide sequence ID" value="NZ_JAGSYD010000006.1"/>
</dbReference>
<proteinExistence type="predicted"/>
<evidence type="ECO:0000313" key="2">
    <source>
        <dbReference type="Proteomes" id="UP001596391"/>
    </source>
</evidence>
<keyword evidence="2" id="KW-1185">Reference proteome</keyword>
<evidence type="ECO:0000313" key="1">
    <source>
        <dbReference type="EMBL" id="MFC6644680.1"/>
    </source>
</evidence>
<gene>
    <name evidence="1" type="ORF">ACFQBQ_03550</name>
</gene>
<reference evidence="2" key="1">
    <citation type="journal article" date="2019" name="Int. J. Syst. Evol. Microbiol.">
        <title>The Global Catalogue of Microorganisms (GCM) 10K type strain sequencing project: providing services to taxonomists for standard genome sequencing and annotation.</title>
        <authorList>
            <consortium name="The Broad Institute Genomics Platform"/>
            <consortium name="The Broad Institute Genome Sequencing Center for Infectious Disease"/>
            <person name="Wu L."/>
            <person name="Ma J."/>
        </authorList>
    </citation>
    <scope>NUCLEOTIDE SEQUENCE [LARGE SCALE GENOMIC DNA]</scope>
    <source>
        <strain evidence="2">CGMCC 1.16026</strain>
    </source>
</reference>
<protein>
    <submittedName>
        <fullName evidence="1">Uncharacterized protein</fullName>
    </submittedName>
</protein>
<organism evidence="1 2">
    <name type="scientific">Granulicella cerasi</name>
    <dbReference type="NCBI Taxonomy" id="741063"/>
    <lineage>
        <taxon>Bacteria</taxon>
        <taxon>Pseudomonadati</taxon>
        <taxon>Acidobacteriota</taxon>
        <taxon>Terriglobia</taxon>
        <taxon>Terriglobales</taxon>
        <taxon>Acidobacteriaceae</taxon>
        <taxon>Granulicella</taxon>
    </lineage>
</organism>